<organism evidence="2 3">
    <name type="scientific">Undibacterium danionis</name>
    <dbReference type="NCBI Taxonomy" id="1812100"/>
    <lineage>
        <taxon>Bacteria</taxon>
        <taxon>Pseudomonadati</taxon>
        <taxon>Pseudomonadota</taxon>
        <taxon>Betaproteobacteria</taxon>
        <taxon>Burkholderiales</taxon>
        <taxon>Oxalobacteraceae</taxon>
        <taxon>Undibacterium</taxon>
    </lineage>
</organism>
<accession>A0ABV6IGT3</accession>
<evidence type="ECO:0000313" key="2">
    <source>
        <dbReference type="EMBL" id="MFC0351046.1"/>
    </source>
</evidence>
<protein>
    <submittedName>
        <fullName evidence="2">Uncharacterized protein</fullName>
    </submittedName>
</protein>
<gene>
    <name evidence="2" type="ORF">ACFFJH_14605</name>
</gene>
<feature type="chain" id="PRO_5046162342" evidence="1">
    <location>
        <begin position="26"/>
        <end position="404"/>
    </location>
</feature>
<keyword evidence="1" id="KW-0732">Signal</keyword>
<sequence>MKKQIMSAAILTVMLTANLQSTVQAATYSDTPTSKVAVGETTMAMLSLVSDDQDKVAGDSRKMDIERQAIIRRSNGLPDVIVNSPVHGMSFFRVSGKAVKNAPYTAEVISESQQKLGDGNVISNKTSSLTYRDSQGRTREEIRDAKGELREIIINDPAEGHIILNPKTKVATKLMGRSTMASRMGSESLKLVTENISRSKDGKDVVELKLSAGDAKDGERHVIVRRVEKASGDVKATDQEKTLTVDVRGPEHARQAEIFMSGSAMSGAGVTGLVNVFGDAKWANKRQTKTLGNKDFDGIKAEGKQTSFEIPAGEIGNANPIVVMDETWFSPDLQITVYSKHSDPRSGDKVYRLNNIKREEVAANMFSIPADYKLRDIAKDIKDLKEIKDIKEIRVKREDKKEKE</sequence>
<evidence type="ECO:0000256" key="1">
    <source>
        <dbReference type="SAM" id="SignalP"/>
    </source>
</evidence>
<dbReference type="Proteomes" id="UP001589844">
    <property type="component" value="Unassembled WGS sequence"/>
</dbReference>
<feature type="signal peptide" evidence="1">
    <location>
        <begin position="1"/>
        <end position="25"/>
    </location>
</feature>
<comment type="caution">
    <text evidence="2">The sequence shown here is derived from an EMBL/GenBank/DDBJ whole genome shotgun (WGS) entry which is preliminary data.</text>
</comment>
<reference evidence="2 3" key="1">
    <citation type="submission" date="2024-09" db="EMBL/GenBank/DDBJ databases">
        <authorList>
            <person name="Sun Q."/>
            <person name="Mori K."/>
        </authorList>
    </citation>
    <scope>NUCLEOTIDE SEQUENCE [LARGE SCALE GENOMIC DNA]</scope>
    <source>
        <strain evidence="2 3">CCM 8677</strain>
    </source>
</reference>
<evidence type="ECO:0000313" key="3">
    <source>
        <dbReference type="Proteomes" id="UP001589844"/>
    </source>
</evidence>
<dbReference type="EMBL" id="JBHLXJ010000015">
    <property type="protein sequence ID" value="MFC0351046.1"/>
    <property type="molecule type" value="Genomic_DNA"/>
</dbReference>
<keyword evidence="3" id="KW-1185">Reference proteome</keyword>
<dbReference type="RefSeq" id="WP_390213608.1">
    <property type="nucleotide sequence ID" value="NZ_JBHLXJ010000015.1"/>
</dbReference>
<name>A0ABV6IGT3_9BURK</name>
<proteinExistence type="predicted"/>